<dbReference type="EMBL" id="JAMZIH010005152">
    <property type="protein sequence ID" value="KAJ1675924.1"/>
    <property type="molecule type" value="Genomic_DNA"/>
</dbReference>
<organism evidence="1 2">
    <name type="scientific">Spiromyces aspiralis</name>
    <dbReference type="NCBI Taxonomy" id="68401"/>
    <lineage>
        <taxon>Eukaryota</taxon>
        <taxon>Fungi</taxon>
        <taxon>Fungi incertae sedis</taxon>
        <taxon>Zoopagomycota</taxon>
        <taxon>Kickxellomycotina</taxon>
        <taxon>Kickxellomycetes</taxon>
        <taxon>Kickxellales</taxon>
        <taxon>Kickxellaceae</taxon>
        <taxon>Spiromyces</taxon>
    </lineage>
</organism>
<proteinExistence type="predicted"/>
<keyword evidence="2" id="KW-1185">Reference proteome</keyword>
<sequence>MPEKESWQERTAKFALGGATIGFFLSAAQNSFQSHNHGAMGVFTRTGGTIGYMAAMGGIFAGTEALTADIREKEDYWNTATAGCAAGFIAGIRKRSFPLAIGSCLFIGTTMGLYDYCGGIDGKLSAMTVEEREQRRKNFLGVNEPPK</sequence>
<reference evidence="1" key="1">
    <citation type="submission" date="2022-06" db="EMBL/GenBank/DDBJ databases">
        <title>Phylogenomic reconstructions and comparative analyses of Kickxellomycotina fungi.</title>
        <authorList>
            <person name="Reynolds N.K."/>
            <person name="Stajich J.E."/>
            <person name="Barry K."/>
            <person name="Grigoriev I.V."/>
            <person name="Crous P."/>
            <person name="Smith M.E."/>
        </authorList>
    </citation>
    <scope>NUCLEOTIDE SEQUENCE</scope>
    <source>
        <strain evidence="1">RSA 2271</strain>
    </source>
</reference>
<protein>
    <submittedName>
        <fullName evidence="1">Uncharacterized protein</fullName>
    </submittedName>
</protein>
<evidence type="ECO:0000313" key="2">
    <source>
        <dbReference type="Proteomes" id="UP001145114"/>
    </source>
</evidence>
<comment type="caution">
    <text evidence="1">The sequence shown here is derived from an EMBL/GenBank/DDBJ whole genome shotgun (WGS) entry which is preliminary data.</text>
</comment>
<accession>A0ACC1HPP5</accession>
<dbReference type="Proteomes" id="UP001145114">
    <property type="component" value="Unassembled WGS sequence"/>
</dbReference>
<name>A0ACC1HPP5_9FUNG</name>
<evidence type="ECO:0000313" key="1">
    <source>
        <dbReference type="EMBL" id="KAJ1675924.1"/>
    </source>
</evidence>
<gene>
    <name evidence="1" type="ORF">EV182_000311</name>
</gene>